<dbReference type="RefSeq" id="WP_010760053.1">
    <property type="nucleotide sequence ID" value="NZ_ASWD01000003.1"/>
</dbReference>
<organism evidence="2 3">
    <name type="scientific">Enterococcus pallens ATCC BAA-351</name>
    <dbReference type="NCBI Taxonomy" id="1158607"/>
    <lineage>
        <taxon>Bacteria</taxon>
        <taxon>Bacillati</taxon>
        <taxon>Bacillota</taxon>
        <taxon>Bacilli</taxon>
        <taxon>Lactobacillales</taxon>
        <taxon>Enterococcaceae</taxon>
        <taxon>Enterococcus</taxon>
    </lineage>
</organism>
<gene>
    <name evidence="2" type="ORF">UAU_05130</name>
</gene>
<dbReference type="Proteomes" id="UP000013782">
    <property type="component" value="Unassembled WGS sequence"/>
</dbReference>
<dbReference type="AlphaFoldDB" id="R2RTN3"/>
<feature type="transmembrane region" description="Helical" evidence="1">
    <location>
        <begin position="90"/>
        <end position="106"/>
    </location>
</feature>
<evidence type="ECO:0000313" key="2">
    <source>
        <dbReference type="EMBL" id="EOH86685.1"/>
    </source>
</evidence>
<feature type="transmembrane region" description="Helical" evidence="1">
    <location>
        <begin position="33"/>
        <end position="53"/>
    </location>
</feature>
<evidence type="ECO:0000256" key="1">
    <source>
        <dbReference type="SAM" id="Phobius"/>
    </source>
</evidence>
<keyword evidence="1" id="KW-0812">Transmembrane</keyword>
<protein>
    <submittedName>
        <fullName evidence="2">Uncharacterized protein</fullName>
    </submittedName>
</protein>
<name>R2RTN3_9ENTE</name>
<proteinExistence type="predicted"/>
<accession>R2RTN3</accession>
<dbReference type="HOGENOM" id="CLU_2129570_0_0_9"/>
<reference evidence="2 3" key="1">
    <citation type="submission" date="2013-02" db="EMBL/GenBank/DDBJ databases">
        <title>The Genome Sequence of Enterococcus pallens BAA-351.</title>
        <authorList>
            <consortium name="The Broad Institute Genome Sequencing Platform"/>
            <consortium name="The Broad Institute Genome Sequencing Center for Infectious Disease"/>
            <person name="Earl A.M."/>
            <person name="Gilmore M.S."/>
            <person name="Lebreton F."/>
            <person name="Walker B."/>
            <person name="Young S.K."/>
            <person name="Zeng Q."/>
            <person name="Gargeya S."/>
            <person name="Fitzgerald M."/>
            <person name="Haas B."/>
            <person name="Abouelleil A."/>
            <person name="Alvarado L."/>
            <person name="Arachchi H.M."/>
            <person name="Berlin A.M."/>
            <person name="Chapman S.B."/>
            <person name="Dewar J."/>
            <person name="Goldberg J."/>
            <person name="Griggs A."/>
            <person name="Gujja S."/>
            <person name="Hansen M."/>
            <person name="Howarth C."/>
            <person name="Imamovic A."/>
            <person name="Larimer J."/>
            <person name="McCowan C."/>
            <person name="Murphy C."/>
            <person name="Neiman D."/>
            <person name="Pearson M."/>
            <person name="Priest M."/>
            <person name="Roberts A."/>
            <person name="Saif S."/>
            <person name="Shea T."/>
            <person name="Sisk P."/>
            <person name="Sykes S."/>
            <person name="Wortman J."/>
            <person name="Nusbaum C."/>
            <person name="Birren B."/>
        </authorList>
    </citation>
    <scope>NUCLEOTIDE SEQUENCE [LARGE SCALE GENOMIC DNA]</scope>
    <source>
        <strain evidence="2 3">ATCC BAA-351</strain>
    </source>
</reference>
<keyword evidence="1" id="KW-1133">Transmembrane helix</keyword>
<keyword evidence="3" id="KW-1185">Reference proteome</keyword>
<feature type="transmembrane region" description="Helical" evidence="1">
    <location>
        <begin position="7"/>
        <end position="27"/>
    </location>
</feature>
<keyword evidence="1" id="KW-0472">Membrane</keyword>
<feature type="transmembrane region" description="Helical" evidence="1">
    <location>
        <begin position="65"/>
        <end position="84"/>
    </location>
</feature>
<evidence type="ECO:0000313" key="3">
    <source>
        <dbReference type="Proteomes" id="UP000013782"/>
    </source>
</evidence>
<comment type="caution">
    <text evidence="2">The sequence shown here is derived from an EMBL/GenBank/DDBJ whole genome shotgun (WGS) entry which is preliminary data.</text>
</comment>
<dbReference type="EMBL" id="AJAQ01000050">
    <property type="protein sequence ID" value="EOH86685.1"/>
    <property type="molecule type" value="Genomic_DNA"/>
</dbReference>
<sequence length="113" mass="12988">MKNDRNLTIHSITATLFGVIFELDPVYADKIAFFGRELGLVCLMLGTVSFFAIFSKRIALKRWMYYLHSGVLLGLTSLGFVRQLQGESNVMWIFTLELFVFIILSIRRGDVFE</sequence>